<keyword evidence="1" id="KW-1133">Transmembrane helix</keyword>
<evidence type="ECO:0000313" key="3">
    <source>
        <dbReference type="Proteomes" id="UP000886721"/>
    </source>
</evidence>
<feature type="transmembrane region" description="Helical" evidence="1">
    <location>
        <begin position="122"/>
        <end position="141"/>
    </location>
</feature>
<proteinExistence type="predicted"/>
<evidence type="ECO:0000313" key="2">
    <source>
        <dbReference type="EMBL" id="HIX68962.1"/>
    </source>
</evidence>
<accession>A0A9D1WXX8</accession>
<evidence type="ECO:0000256" key="1">
    <source>
        <dbReference type="SAM" id="Phobius"/>
    </source>
</evidence>
<dbReference type="AlphaFoldDB" id="A0A9D1WXX8"/>
<sequence>MRKILKPILLWRDRINQKMVGKHADLWLGLTSSAVCGILAVVMLFLSPVLGVADDGTLDSVMKGAGLAYPDGYEASASYFVKDYVWNVNQGTGYHSVQTLVIQAAKFISQAVTGGRTFDIRFLAFLYLLMFLPAVMLFVNAASSRLPKFSQKLVPAAGAVIILGDVGYLTYFNSFYPEALIIICLLYMTGAALSLQKGGKWEYVWLFVFAAAASVLCFVRQYCFLAGIAGMVFCLLRISDQEDRKWKTAVVLATVFMAVSSMGSFLFLEKDFNKADKLHAMTRGVLLQSDNPEETLEEFGIDPSYSMLADVSAYDEFPVTTGENKILEEEFFSHYDTGDIVRYYAKHPQKMLSMLELSARANMDVVRENCGNYEMSENKPPGARSVFWSAYSIFKNRSLPKTIGYMFVLVIISAAVTARGFSLKKKKDCKKRVYFDWVITMTLFCVAATCFVIIQSGEAALIQYNCQLGIVTDILLYLTITETLELLNIL</sequence>
<reference evidence="2" key="1">
    <citation type="journal article" date="2021" name="PeerJ">
        <title>Extensive microbial diversity within the chicken gut microbiome revealed by metagenomics and culture.</title>
        <authorList>
            <person name="Gilroy R."/>
            <person name="Ravi A."/>
            <person name="Getino M."/>
            <person name="Pursley I."/>
            <person name="Horton D.L."/>
            <person name="Alikhan N.F."/>
            <person name="Baker D."/>
            <person name="Gharbi K."/>
            <person name="Hall N."/>
            <person name="Watson M."/>
            <person name="Adriaenssens E.M."/>
            <person name="Foster-Nyarko E."/>
            <person name="Jarju S."/>
            <person name="Secka A."/>
            <person name="Antonio M."/>
            <person name="Oren A."/>
            <person name="Chaudhuri R.R."/>
            <person name="La Ragione R."/>
            <person name="Hildebrand F."/>
            <person name="Pallen M.J."/>
        </authorList>
    </citation>
    <scope>NUCLEOTIDE SEQUENCE</scope>
    <source>
        <strain evidence="2">CHK191-13928</strain>
    </source>
</reference>
<protein>
    <submittedName>
        <fullName evidence="2">Uncharacterized protein</fullName>
    </submittedName>
</protein>
<dbReference type="Proteomes" id="UP000886721">
    <property type="component" value="Unassembled WGS sequence"/>
</dbReference>
<feature type="transmembrane region" description="Helical" evidence="1">
    <location>
        <begin position="179"/>
        <end position="197"/>
    </location>
</feature>
<feature type="transmembrane region" description="Helical" evidence="1">
    <location>
        <begin position="248"/>
        <end position="268"/>
    </location>
</feature>
<reference evidence="2" key="2">
    <citation type="submission" date="2021-04" db="EMBL/GenBank/DDBJ databases">
        <authorList>
            <person name="Gilroy R."/>
        </authorList>
    </citation>
    <scope>NUCLEOTIDE SEQUENCE</scope>
    <source>
        <strain evidence="2">CHK191-13928</strain>
    </source>
</reference>
<feature type="transmembrane region" description="Helical" evidence="1">
    <location>
        <begin position="433"/>
        <end position="454"/>
    </location>
</feature>
<feature type="transmembrane region" description="Helical" evidence="1">
    <location>
        <begin position="403"/>
        <end position="421"/>
    </location>
</feature>
<name>A0A9D1WXX8_9FIRM</name>
<feature type="transmembrane region" description="Helical" evidence="1">
    <location>
        <begin position="26"/>
        <end position="53"/>
    </location>
</feature>
<keyword evidence="1" id="KW-0812">Transmembrane</keyword>
<organism evidence="2 3">
    <name type="scientific">Candidatus Anaerostipes excrementavium</name>
    <dbReference type="NCBI Taxonomy" id="2838463"/>
    <lineage>
        <taxon>Bacteria</taxon>
        <taxon>Bacillati</taxon>
        <taxon>Bacillota</taxon>
        <taxon>Clostridia</taxon>
        <taxon>Lachnospirales</taxon>
        <taxon>Lachnospiraceae</taxon>
        <taxon>Anaerostipes</taxon>
    </lineage>
</organism>
<comment type="caution">
    <text evidence="2">The sequence shown here is derived from an EMBL/GenBank/DDBJ whole genome shotgun (WGS) entry which is preliminary data.</text>
</comment>
<gene>
    <name evidence="2" type="ORF">H9735_12680</name>
</gene>
<feature type="transmembrane region" description="Helical" evidence="1">
    <location>
        <begin position="203"/>
        <end position="236"/>
    </location>
</feature>
<dbReference type="EMBL" id="DXEM01000038">
    <property type="protein sequence ID" value="HIX68962.1"/>
    <property type="molecule type" value="Genomic_DNA"/>
</dbReference>
<keyword evidence="1" id="KW-0472">Membrane</keyword>